<proteinExistence type="predicted"/>
<dbReference type="AlphaFoldDB" id="A0A517L7B1"/>
<feature type="region of interest" description="Disordered" evidence="1">
    <location>
        <begin position="405"/>
        <end position="432"/>
    </location>
</feature>
<evidence type="ECO:0000256" key="2">
    <source>
        <dbReference type="SAM" id="SignalP"/>
    </source>
</evidence>
<gene>
    <name evidence="3" type="ORF">FKW77_005055</name>
</gene>
<feature type="chain" id="PRO_5021756445" description="Peptidase A1 domain-containing protein" evidence="2">
    <location>
        <begin position="21"/>
        <end position="432"/>
    </location>
</feature>
<dbReference type="EMBL" id="CP042190">
    <property type="protein sequence ID" value="QDS71522.1"/>
    <property type="molecule type" value="Genomic_DNA"/>
</dbReference>
<dbReference type="OrthoDB" id="3903203at2759"/>
<evidence type="ECO:0000313" key="4">
    <source>
        <dbReference type="Proteomes" id="UP000316270"/>
    </source>
</evidence>
<sequence length="432" mass="46528">MKMHFYAALLLTIAVSEVLCRPHDERFAVEKRQFPSGPLAEALGLASKAVKREKITAVIRQDAIREKIWFGPYTLPSLNSTKKSGMPKMPMQMDPNSVQLNKAMNGFCTNCTVLSGKANLMYEDGTPAGVTTGVYIHHIVMVDASKTSMPFYLCQGQKGFLGTFPAAGFIIAGNDEADNFFTTPDGKFNSGYFLGEKPNVAMQAELVNYKNVDQQVYITAEYEYLPGIKEDTFDASVSLFSVTGCAFPDYHVSKDKPQYNLTSANVPVPMDGTIINAKGHLHDGGSNVILTVNGKPVCDSRAKYGLDPKATTELSPNGKAWQVITEMTQCVEPVPIKKGDVLQMVSIYDNELHPPRMAADGQHGDSDEMGVFFINFATKRVPKPPGIQLPDLSLSSLTELLGGGAKSIGGGSSSGGGGHDMGGMHGMHGGPM</sequence>
<dbReference type="Pfam" id="PF07712">
    <property type="entry name" value="SURNod19"/>
    <property type="match status" value="1"/>
</dbReference>
<evidence type="ECO:0000256" key="1">
    <source>
        <dbReference type="SAM" id="MobiDB-lite"/>
    </source>
</evidence>
<name>A0A517L7B1_9PEZI</name>
<keyword evidence="2" id="KW-0732">Signal</keyword>
<protein>
    <recommendedName>
        <fullName evidence="5">Peptidase A1 domain-containing protein</fullName>
    </recommendedName>
</protein>
<organism evidence="3 4">
    <name type="scientific">Venturia effusa</name>
    <dbReference type="NCBI Taxonomy" id="50376"/>
    <lineage>
        <taxon>Eukaryota</taxon>
        <taxon>Fungi</taxon>
        <taxon>Dikarya</taxon>
        <taxon>Ascomycota</taxon>
        <taxon>Pezizomycotina</taxon>
        <taxon>Dothideomycetes</taxon>
        <taxon>Pleosporomycetidae</taxon>
        <taxon>Venturiales</taxon>
        <taxon>Venturiaceae</taxon>
        <taxon>Venturia</taxon>
    </lineage>
</organism>
<keyword evidence="4" id="KW-1185">Reference proteome</keyword>
<accession>A0A517L7B1</accession>
<dbReference type="Proteomes" id="UP000316270">
    <property type="component" value="Chromosome 6"/>
</dbReference>
<feature type="signal peptide" evidence="2">
    <location>
        <begin position="1"/>
        <end position="20"/>
    </location>
</feature>
<dbReference type="InterPro" id="IPR011692">
    <property type="entry name" value="Stress_up-reg_Nod19"/>
</dbReference>
<evidence type="ECO:0008006" key="5">
    <source>
        <dbReference type="Google" id="ProtNLM"/>
    </source>
</evidence>
<evidence type="ECO:0000313" key="3">
    <source>
        <dbReference type="EMBL" id="QDS71522.1"/>
    </source>
</evidence>
<reference evidence="3 4" key="1">
    <citation type="submission" date="2019-07" db="EMBL/GenBank/DDBJ databases">
        <title>Finished genome of Venturia effusa.</title>
        <authorList>
            <person name="Young C.A."/>
            <person name="Cox M.P."/>
            <person name="Ganley A.R.D."/>
            <person name="David W.J."/>
        </authorList>
    </citation>
    <scope>NUCLEOTIDE SEQUENCE [LARGE SCALE GENOMIC DNA]</scope>
    <source>
        <strain evidence="4">albino</strain>
    </source>
</reference>